<keyword evidence="1" id="KW-0732">Signal</keyword>
<protein>
    <recommendedName>
        <fullName evidence="4">GOLD domain-containing protein</fullName>
    </recommendedName>
</protein>
<sequence>MKKFLCLILSFLLIITSVTVSPAKVKAKSEDYTDGYVFGEKDFFSASDTANDKDMTFTATEDGLYSVRIKTIEGFNNLSIAKDPDGNEIEPYARDYRIGDRTRIDYYQLKKGQVFTIKFMLHANSSALIIADIVREINKDDEFNFTGEYDVSYYYNPSKDYHYYKLGCLMDTDDNGNNVLNARVRYFQNENNDKLDYLNVPDVYMNNVLSSMRPNSSTLCIINFYSHGTSYSSKDASTAQSKIKFIRMENSSGIDINQPDEPFNLIENQNGEMVTNEFGHSYFKYAYSYLSFIKSYTIHYSNKDMEFPANSHPTTEKNPYSPYTGYYLTPVDSQDTNHWAVGSDNTFLIRAGYYEEKIPVTIKTYDQLDRFMFFGDTTLKLKPNAPLRRSLSFTPPEDGPYTLFVTVDSHSDSCNDTIAFNTTDHSLNRDFPDQTTKLANGKTLYEYRNLALEKGTKYTFDCYLIHSDSEASDETVNMTFNFKNPAIISSFSLNQTGLDPVLVDGIDNISGSYKYSLPDYVNSVDVTYTDGTVVKYTYDEASGSYTTDAPAKYTVYPLTIENPNDWSSGYNSVYFNIDGKSKSLTFTVYDNERFEYNLNTIGLNETNTVRFYRDDAKSYYKFYRFTPETSGTYNLKMSATPHDNNCRISTYYNVYHNGELVSTNYNTENISPCIFKAGEEYIIKFFGIHKNCDKTDNSNLNTLEPQITIIKVSDDVETSKVTTVPATTIPVTTTTIATTAEVSTTGNGAK</sequence>
<accession>A0A414R7C2</accession>
<organism evidence="2 3">
    <name type="scientific">Eubacterium ventriosum</name>
    <dbReference type="NCBI Taxonomy" id="39496"/>
    <lineage>
        <taxon>Bacteria</taxon>
        <taxon>Bacillati</taxon>
        <taxon>Bacillota</taxon>
        <taxon>Clostridia</taxon>
        <taxon>Eubacteriales</taxon>
        <taxon>Eubacteriaceae</taxon>
        <taxon>Eubacterium</taxon>
    </lineage>
</organism>
<gene>
    <name evidence="2" type="ORF">DW652_06840</name>
</gene>
<reference evidence="2 3" key="1">
    <citation type="submission" date="2018-08" db="EMBL/GenBank/DDBJ databases">
        <title>A genome reference for cultivated species of the human gut microbiota.</title>
        <authorList>
            <person name="Zou Y."/>
            <person name="Xue W."/>
            <person name="Luo G."/>
        </authorList>
    </citation>
    <scope>NUCLEOTIDE SEQUENCE [LARGE SCALE GENOMIC DNA]</scope>
    <source>
        <strain evidence="2 3">AM23-22</strain>
    </source>
</reference>
<evidence type="ECO:0000313" key="3">
    <source>
        <dbReference type="Proteomes" id="UP000286186"/>
    </source>
</evidence>
<proteinExistence type="predicted"/>
<feature type="signal peptide" evidence="1">
    <location>
        <begin position="1"/>
        <end position="22"/>
    </location>
</feature>
<feature type="chain" id="PRO_5038640295" description="GOLD domain-containing protein" evidence="1">
    <location>
        <begin position="23"/>
        <end position="750"/>
    </location>
</feature>
<evidence type="ECO:0008006" key="4">
    <source>
        <dbReference type="Google" id="ProtNLM"/>
    </source>
</evidence>
<evidence type="ECO:0000256" key="1">
    <source>
        <dbReference type="SAM" id="SignalP"/>
    </source>
</evidence>
<dbReference type="Proteomes" id="UP000286186">
    <property type="component" value="Unassembled WGS sequence"/>
</dbReference>
<comment type="caution">
    <text evidence="2">The sequence shown here is derived from an EMBL/GenBank/DDBJ whole genome shotgun (WGS) entry which is preliminary data.</text>
</comment>
<dbReference type="AlphaFoldDB" id="A0A414R7C2"/>
<name>A0A414R7C2_9FIRM</name>
<dbReference type="EMBL" id="QRHR01000005">
    <property type="protein sequence ID" value="RHF88940.1"/>
    <property type="molecule type" value="Genomic_DNA"/>
</dbReference>
<dbReference type="RefSeq" id="WP_118231697.1">
    <property type="nucleotide sequence ID" value="NZ_QRHR01000005.1"/>
</dbReference>
<evidence type="ECO:0000313" key="2">
    <source>
        <dbReference type="EMBL" id="RHF88940.1"/>
    </source>
</evidence>